<feature type="compositionally biased region" description="Basic and acidic residues" evidence="5">
    <location>
        <begin position="205"/>
        <end position="218"/>
    </location>
</feature>
<evidence type="ECO:0000256" key="3">
    <source>
        <dbReference type="ARBA" id="ARBA00022679"/>
    </source>
</evidence>
<dbReference type="Pfam" id="PF05724">
    <property type="entry name" value="TPMT"/>
    <property type="match status" value="1"/>
</dbReference>
<feature type="region of interest" description="Disordered" evidence="5">
    <location>
        <begin position="205"/>
        <end position="224"/>
    </location>
</feature>
<dbReference type="InterPro" id="IPR029063">
    <property type="entry name" value="SAM-dependent_MTases_sf"/>
</dbReference>
<protein>
    <recommendedName>
        <fullName evidence="8">Thiol methyltransferase 1</fullName>
    </recommendedName>
</protein>
<feature type="region of interest" description="Disordered" evidence="5">
    <location>
        <begin position="1"/>
        <end position="30"/>
    </location>
</feature>
<dbReference type="PANTHER" id="PTHR32183:SF6">
    <property type="entry name" value="CYSTEINE SULFINATE DESULFINASE_CYSTEINE DESULFURASE AND RELATED ENZYMES"/>
    <property type="match status" value="1"/>
</dbReference>
<evidence type="ECO:0000256" key="1">
    <source>
        <dbReference type="ARBA" id="ARBA00022553"/>
    </source>
</evidence>
<evidence type="ECO:0000256" key="5">
    <source>
        <dbReference type="SAM" id="MobiDB-lite"/>
    </source>
</evidence>
<keyword evidence="1" id="KW-0597">Phosphoprotein</keyword>
<dbReference type="InterPro" id="IPR008854">
    <property type="entry name" value="TPMT"/>
</dbReference>
<dbReference type="CDD" id="cd02440">
    <property type="entry name" value="AdoMet_MTases"/>
    <property type="match status" value="1"/>
</dbReference>
<comment type="caution">
    <text evidence="6">The sequence shown here is derived from an EMBL/GenBank/DDBJ whole genome shotgun (WGS) entry which is preliminary data.</text>
</comment>
<dbReference type="Proteomes" id="UP001342314">
    <property type="component" value="Unassembled WGS sequence"/>
</dbReference>
<evidence type="ECO:0000313" key="6">
    <source>
        <dbReference type="EMBL" id="GJN87369.1"/>
    </source>
</evidence>
<dbReference type="GO" id="GO:0008757">
    <property type="term" value="F:S-adenosylmethionine-dependent methyltransferase activity"/>
    <property type="evidence" value="ECO:0007669"/>
    <property type="project" value="InterPro"/>
</dbReference>
<name>A0AAV5GAB2_9BASI</name>
<evidence type="ECO:0000256" key="2">
    <source>
        <dbReference type="ARBA" id="ARBA00022603"/>
    </source>
</evidence>
<evidence type="ECO:0000313" key="7">
    <source>
        <dbReference type="Proteomes" id="UP001342314"/>
    </source>
</evidence>
<organism evidence="6 7">
    <name type="scientific">Rhodotorula paludigena</name>
    <dbReference type="NCBI Taxonomy" id="86838"/>
    <lineage>
        <taxon>Eukaryota</taxon>
        <taxon>Fungi</taxon>
        <taxon>Dikarya</taxon>
        <taxon>Basidiomycota</taxon>
        <taxon>Pucciniomycotina</taxon>
        <taxon>Microbotryomycetes</taxon>
        <taxon>Sporidiobolales</taxon>
        <taxon>Sporidiobolaceae</taxon>
        <taxon>Rhodotorula</taxon>
    </lineage>
</organism>
<evidence type="ECO:0000256" key="4">
    <source>
        <dbReference type="ARBA" id="ARBA00022691"/>
    </source>
</evidence>
<dbReference type="PANTHER" id="PTHR32183">
    <property type="match status" value="1"/>
</dbReference>
<dbReference type="EMBL" id="BQKY01000001">
    <property type="protein sequence ID" value="GJN87369.1"/>
    <property type="molecule type" value="Genomic_DNA"/>
</dbReference>
<sequence length="224" mass="24567">MLKVQQLLKDDPTQGQSASGGWEQAWKADATPWDTSDVQPALRELLDERWTEVGVPFEQLKDGKALVAGCGRGCDAAFIAKHGIETLGIDLASTAVEVARKHLGAQPDAPSNVTFEVADFFAFPLPDDKPFSFAFDYTFYCALPPSMRKQWGARYAEVIRPGGILVCLAFPLDGEREGGPPYSVSEEAYDADLLGSFTKVYSKEPKASAPGREGREKMLVYQRK</sequence>
<accession>A0AAV5GAB2</accession>
<dbReference type="SUPFAM" id="SSF53335">
    <property type="entry name" value="S-adenosyl-L-methionine-dependent methyltransferases"/>
    <property type="match status" value="1"/>
</dbReference>
<proteinExistence type="predicted"/>
<evidence type="ECO:0008006" key="8">
    <source>
        <dbReference type="Google" id="ProtNLM"/>
    </source>
</evidence>
<reference evidence="6 7" key="1">
    <citation type="submission" date="2021-12" db="EMBL/GenBank/DDBJ databases">
        <title>High titer production of polyol ester of fatty acids by Rhodotorula paludigena BS15 towards product separation-free biomass refinery.</title>
        <authorList>
            <person name="Mano J."/>
            <person name="Ono H."/>
            <person name="Tanaka T."/>
            <person name="Naito K."/>
            <person name="Sushida H."/>
            <person name="Ike M."/>
            <person name="Tokuyasu K."/>
            <person name="Kitaoka M."/>
        </authorList>
    </citation>
    <scope>NUCLEOTIDE SEQUENCE [LARGE SCALE GENOMIC DNA]</scope>
    <source>
        <strain evidence="6 7">BS15</strain>
    </source>
</reference>
<keyword evidence="2" id="KW-0489">Methyltransferase</keyword>
<keyword evidence="3" id="KW-0808">Transferase</keyword>
<dbReference type="Gene3D" id="3.40.50.150">
    <property type="entry name" value="Vaccinia Virus protein VP39"/>
    <property type="match status" value="1"/>
</dbReference>
<keyword evidence="4" id="KW-0949">S-adenosyl-L-methionine</keyword>
<keyword evidence="7" id="KW-1185">Reference proteome</keyword>
<dbReference type="AlphaFoldDB" id="A0AAV5GAB2"/>
<gene>
    <name evidence="6" type="ORF">Rhopal_000318-T1</name>
</gene>
<dbReference type="PROSITE" id="PS51585">
    <property type="entry name" value="SAM_MT_TPMT"/>
    <property type="match status" value="1"/>
</dbReference>
<dbReference type="GO" id="GO:0032259">
    <property type="term" value="P:methylation"/>
    <property type="evidence" value="ECO:0007669"/>
    <property type="project" value="UniProtKB-KW"/>
</dbReference>